<proteinExistence type="predicted"/>
<dbReference type="Proteomes" id="UP001272137">
    <property type="component" value="Unassembled WGS sequence"/>
</dbReference>
<protein>
    <submittedName>
        <fullName evidence="1">Uncharacterized protein</fullName>
    </submittedName>
</protein>
<accession>A0AAW9CR76</accession>
<dbReference type="EMBL" id="QXCT01000001">
    <property type="protein sequence ID" value="MDW9251104.1"/>
    <property type="molecule type" value="Genomic_DNA"/>
</dbReference>
<gene>
    <name evidence="1" type="ORF">C7S16_6465</name>
</gene>
<dbReference type="AlphaFoldDB" id="A0AAW9CR76"/>
<name>A0AAW9CR76_BURTH</name>
<reference evidence="1" key="1">
    <citation type="submission" date="2018-08" db="EMBL/GenBank/DDBJ databases">
        <title>Identification of Burkholderia cepacia strains that express a Burkholderia pseudomallei-like capsular polysaccharide.</title>
        <authorList>
            <person name="Burtnick M.N."/>
            <person name="Vongsouvath M."/>
            <person name="Newton P."/>
            <person name="Wuthiekanun V."/>
            <person name="Limmathurotsakul D."/>
            <person name="Brett P.J."/>
            <person name="Chantratita N."/>
            <person name="Dance D.A."/>
        </authorList>
    </citation>
    <scope>NUCLEOTIDE SEQUENCE</scope>
    <source>
        <strain evidence="1">SBXCC001</strain>
    </source>
</reference>
<comment type="caution">
    <text evidence="1">The sequence shown here is derived from an EMBL/GenBank/DDBJ whole genome shotgun (WGS) entry which is preliminary data.</text>
</comment>
<sequence>MASHAATARRDTRRALAGDAAAAWCGWVNCFGARCREAVREAMHEGAREAGCSATCMAIRAATLACGCPCVRGCACVSADGRAGTPIRT</sequence>
<evidence type="ECO:0000313" key="1">
    <source>
        <dbReference type="EMBL" id="MDW9251104.1"/>
    </source>
</evidence>
<evidence type="ECO:0000313" key="2">
    <source>
        <dbReference type="Proteomes" id="UP001272137"/>
    </source>
</evidence>
<organism evidence="1 2">
    <name type="scientific">Burkholderia thailandensis</name>
    <dbReference type="NCBI Taxonomy" id="57975"/>
    <lineage>
        <taxon>Bacteria</taxon>
        <taxon>Pseudomonadati</taxon>
        <taxon>Pseudomonadota</taxon>
        <taxon>Betaproteobacteria</taxon>
        <taxon>Burkholderiales</taxon>
        <taxon>Burkholderiaceae</taxon>
        <taxon>Burkholderia</taxon>
        <taxon>pseudomallei group</taxon>
    </lineage>
</organism>